<evidence type="ECO:0000313" key="2">
    <source>
        <dbReference type="Proteomes" id="UP000295210"/>
    </source>
</evidence>
<dbReference type="GO" id="GO:0003700">
    <property type="term" value="F:DNA-binding transcription factor activity"/>
    <property type="evidence" value="ECO:0007669"/>
    <property type="project" value="TreeGrafter"/>
</dbReference>
<keyword evidence="2" id="KW-1185">Reference proteome</keyword>
<dbReference type="PANTHER" id="PTHR33221:SF15">
    <property type="entry name" value="HTH-TYPE TRANSCRIPTIONAL REGULATOR YWGB-RELATED"/>
    <property type="match status" value="1"/>
</dbReference>
<dbReference type="RefSeq" id="WP_131998980.1">
    <property type="nucleotide sequence ID" value="NZ_SMGK01000006.1"/>
</dbReference>
<dbReference type="AlphaFoldDB" id="A0A4R1L1I4"/>
<dbReference type="InterPro" id="IPR036388">
    <property type="entry name" value="WH-like_DNA-bd_sf"/>
</dbReference>
<sequence>MNSRFSTAVHILTLLASTPQERLTSEFIAASVGTNPVVIRRQLALLRQANLVSSKGARGGGWELARDPARITLKQVRTALGVEAAFRMHRNEPHPNCSVGQGIRGVLENVYEEVEKSVMRSLAHWTIADMLKRIEPSS</sequence>
<name>A0A4R1L1I4_9BACT</name>
<dbReference type="GO" id="GO:0005829">
    <property type="term" value="C:cytosol"/>
    <property type="evidence" value="ECO:0007669"/>
    <property type="project" value="TreeGrafter"/>
</dbReference>
<dbReference type="Proteomes" id="UP000295210">
    <property type="component" value="Unassembled WGS sequence"/>
</dbReference>
<reference evidence="1 2" key="1">
    <citation type="submission" date="2019-03" db="EMBL/GenBank/DDBJ databases">
        <title>Genomic Encyclopedia of Type Strains, Phase IV (KMG-IV): sequencing the most valuable type-strain genomes for metagenomic binning, comparative biology and taxonomic classification.</title>
        <authorList>
            <person name="Goeker M."/>
        </authorList>
    </citation>
    <scope>NUCLEOTIDE SEQUENCE [LARGE SCALE GENOMIC DNA]</scope>
    <source>
        <strain evidence="1 2">DSM 103428</strain>
    </source>
</reference>
<protein>
    <submittedName>
        <fullName evidence="1">BadM/Rrf2 family transcriptional regulator</fullName>
    </submittedName>
</protein>
<evidence type="ECO:0000313" key="1">
    <source>
        <dbReference type="EMBL" id="TCK70877.1"/>
    </source>
</evidence>
<dbReference type="PROSITE" id="PS51197">
    <property type="entry name" value="HTH_RRF2_2"/>
    <property type="match status" value="1"/>
</dbReference>
<proteinExistence type="predicted"/>
<dbReference type="InterPro" id="IPR036390">
    <property type="entry name" value="WH_DNA-bd_sf"/>
</dbReference>
<dbReference type="PANTHER" id="PTHR33221">
    <property type="entry name" value="WINGED HELIX-TURN-HELIX TRANSCRIPTIONAL REGULATOR, RRF2 FAMILY"/>
    <property type="match status" value="1"/>
</dbReference>
<organism evidence="1 2">
    <name type="scientific">Acidipila rosea</name>
    <dbReference type="NCBI Taxonomy" id="768535"/>
    <lineage>
        <taxon>Bacteria</taxon>
        <taxon>Pseudomonadati</taxon>
        <taxon>Acidobacteriota</taxon>
        <taxon>Terriglobia</taxon>
        <taxon>Terriglobales</taxon>
        <taxon>Acidobacteriaceae</taxon>
        <taxon>Acidipila</taxon>
    </lineage>
</organism>
<comment type="caution">
    <text evidence="1">The sequence shown here is derived from an EMBL/GenBank/DDBJ whole genome shotgun (WGS) entry which is preliminary data.</text>
</comment>
<dbReference type="Gene3D" id="1.10.10.10">
    <property type="entry name" value="Winged helix-like DNA-binding domain superfamily/Winged helix DNA-binding domain"/>
    <property type="match status" value="1"/>
</dbReference>
<dbReference type="EMBL" id="SMGK01000006">
    <property type="protein sequence ID" value="TCK70877.1"/>
    <property type="molecule type" value="Genomic_DNA"/>
</dbReference>
<dbReference type="OrthoDB" id="213028at2"/>
<gene>
    <name evidence="1" type="ORF">C7378_3267</name>
</gene>
<accession>A0A4R1L1I4</accession>
<dbReference type="InterPro" id="IPR000944">
    <property type="entry name" value="Tscrpt_reg_Rrf2"/>
</dbReference>
<dbReference type="SUPFAM" id="SSF46785">
    <property type="entry name" value="Winged helix' DNA-binding domain"/>
    <property type="match status" value="1"/>
</dbReference>
<dbReference type="Pfam" id="PF02082">
    <property type="entry name" value="Rrf2"/>
    <property type="match status" value="1"/>
</dbReference>